<dbReference type="Gene3D" id="3.80.10.10">
    <property type="entry name" value="Ribonuclease Inhibitor"/>
    <property type="match status" value="2"/>
</dbReference>
<name>A0A6A6LNN3_HEVBR</name>
<dbReference type="SMART" id="SM00365">
    <property type="entry name" value="LRR_SD22"/>
    <property type="match status" value="3"/>
</dbReference>
<evidence type="ECO:0000313" key="6">
    <source>
        <dbReference type="EMBL" id="KAF2301686.1"/>
    </source>
</evidence>
<keyword evidence="7" id="KW-1185">Reference proteome</keyword>
<dbReference type="SMART" id="SM00369">
    <property type="entry name" value="LRR_TYP"/>
    <property type="match status" value="8"/>
</dbReference>
<evidence type="ECO:0000313" key="7">
    <source>
        <dbReference type="Proteomes" id="UP000467840"/>
    </source>
</evidence>
<evidence type="ECO:0000256" key="1">
    <source>
        <dbReference type="ARBA" id="ARBA00022614"/>
    </source>
</evidence>
<dbReference type="GO" id="GO:0004674">
    <property type="term" value="F:protein serine/threonine kinase activity"/>
    <property type="evidence" value="ECO:0007669"/>
    <property type="project" value="TreeGrafter"/>
</dbReference>
<dbReference type="FunFam" id="3.80.10.10:FF:000610">
    <property type="entry name" value="Plant intracellular Ras-group-related LRR protein 9"/>
    <property type="match status" value="1"/>
</dbReference>
<dbReference type="FunFam" id="3.80.10.10:FF:000746">
    <property type="entry name" value="Plant intracellular Ras-group-related LRR protein 2"/>
    <property type="match status" value="1"/>
</dbReference>
<evidence type="ECO:0000256" key="2">
    <source>
        <dbReference type="ARBA" id="ARBA00022737"/>
    </source>
</evidence>
<comment type="similarity">
    <text evidence="4">Belongs to the SHOC2 family.</text>
</comment>
<dbReference type="Pfam" id="PF00560">
    <property type="entry name" value="LRR_1"/>
    <property type="match status" value="1"/>
</dbReference>
<dbReference type="SUPFAM" id="SSF52058">
    <property type="entry name" value="L domain-like"/>
    <property type="match status" value="1"/>
</dbReference>
<keyword evidence="1" id="KW-0433">Leucine-rich repeat</keyword>
<dbReference type="AlphaFoldDB" id="A0A6A6LNN3"/>
<gene>
    <name evidence="6" type="ORF">GH714_028670</name>
</gene>
<proteinExistence type="inferred from homology"/>
<dbReference type="PANTHER" id="PTHR45752:SF63">
    <property type="entry name" value="PLANT INTRACELLULAR RAS-GROUP-RELATED LRR PROTEIN 3"/>
    <property type="match status" value="1"/>
</dbReference>
<comment type="caution">
    <text evidence="6">The sequence shown here is derived from an EMBL/GenBank/DDBJ whole genome shotgun (WGS) entry which is preliminary data.</text>
</comment>
<dbReference type="GO" id="GO:0055046">
    <property type="term" value="P:microgametogenesis"/>
    <property type="evidence" value="ECO:0007669"/>
    <property type="project" value="UniProtKB-ARBA"/>
</dbReference>
<sequence length="462" mass="51677">MDLTQKEFPLLSFLLFHLDPNSHPPLPQELEQSLRTQFPHLNNPKVLSSLTQAIPTSFFQTQFLLKALGPRPDPDAVSTARIKMTQVQESGEVDKEVEIYKAVVRMEEMHEEYARQLREAEDRLVGIYRNAVGEFENDEVNGEVVAILKAAESGSVVENVDLSGRQLRLFPEAFGRLHGLLLLNLSHNQLEVIPDSIAGLVKLEELDVSSNLLVSLPDSVGLLRNLKVLNVSGNKLNALPESVALCSSLVDLDASFNNLMSLPTNIGYGLVNLERLSIQLNKIRFLPPSICEMKSLRYLDVHFNELHGLPLAIGRLTNLEVLNLSSNFSDLTELPETIGDLTNLTELNLSNNQIRALPHTFGRLENLNKLNLDENPLIIPPKEIVHKGVQAIREFMQKGWLNMLAEEQQRRMQESNQQQAQTGWLAWGTSMLNNFVSGVSESVSGYIGGTKAPRDPYLDQQL</sequence>
<evidence type="ECO:0000256" key="4">
    <source>
        <dbReference type="ARBA" id="ARBA00023786"/>
    </source>
</evidence>
<dbReference type="InterPro" id="IPR003591">
    <property type="entry name" value="Leu-rich_rpt_typical-subtyp"/>
</dbReference>
<protein>
    <recommendedName>
        <fullName evidence="8">Plant intracellular Ras-group-related LRR protein 3</fullName>
    </recommendedName>
</protein>
<reference evidence="6 7" key="1">
    <citation type="journal article" date="2020" name="Mol. Plant">
        <title>The Chromosome-Based Rubber Tree Genome Provides New Insights into Spurge Genome Evolution and Rubber Biosynthesis.</title>
        <authorList>
            <person name="Liu J."/>
            <person name="Shi C."/>
            <person name="Shi C.C."/>
            <person name="Li W."/>
            <person name="Zhang Q.J."/>
            <person name="Zhang Y."/>
            <person name="Li K."/>
            <person name="Lu H.F."/>
            <person name="Shi C."/>
            <person name="Zhu S.T."/>
            <person name="Xiao Z.Y."/>
            <person name="Nan H."/>
            <person name="Yue Y."/>
            <person name="Zhu X.G."/>
            <person name="Wu Y."/>
            <person name="Hong X.N."/>
            <person name="Fan G.Y."/>
            <person name="Tong Y."/>
            <person name="Zhang D."/>
            <person name="Mao C.L."/>
            <person name="Liu Y.L."/>
            <person name="Hao S.J."/>
            <person name="Liu W.Q."/>
            <person name="Lv M.Q."/>
            <person name="Zhang H.B."/>
            <person name="Liu Y."/>
            <person name="Hu-Tang G.R."/>
            <person name="Wang J.P."/>
            <person name="Wang J.H."/>
            <person name="Sun Y.H."/>
            <person name="Ni S.B."/>
            <person name="Chen W.B."/>
            <person name="Zhang X.C."/>
            <person name="Jiao Y.N."/>
            <person name="Eichler E.E."/>
            <person name="Li G.H."/>
            <person name="Liu X."/>
            <person name="Gao L.Z."/>
        </authorList>
    </citation>
    <scope>NUCLEOTIDE SEQUENCE [LARGE SCALE GENOMIC DNA]</scope>
    <source>
        <strain evidence="7">cv. GT1</strain>
        <tissue evidence="6">Leaf</tissue>
    </source>
</reference>
<dbReference type="EMBL" id="JAAGAX010000010">
    <property type="protein sequence ID" value="KAF2301686.1"/>
    <property type="molecule type" value="Genomic_DNA"/>
</dbReference>
<dbReference type="PANTHER" id="PTHR45752">
    <property type="entry name" value="LEUCINE-RICH REPEAT-CONTAINING"/>
    <property type="match status" value="1"/>
</dbReference>
<dbReference type="Proteomes" id="UP000467840">
    <property type="component" value="Chromosome 4"/>
</dbReference>
<dbReference type="SMART" id="SM00364">
    <property type="entry name" value="LRR_BAC"/>
    <property type="match status" value="7"/>
</dbReference>
<dbReference type="InterPro" id="IPR050715">
    <property type="entry name" value="LRR-SigEffector_domain"/>
</dbReference>
<keyword evidence="2" id="KW-0677">Repeat</keyword>
<dbReference type="InterPro" id="IPR032675">
    <property type="entry name" value="LRR_dom_sf"/>
</dbReference>
<feature type="coiled-coil region" evidence="5">
    <location>
        <begin position="103"/>
        <end position="130"/>
    </location>
</feature>
<evidence type="ECO:0000256" key="3">
    <source>
        <dbReference type="ARBA" id="ARBA00023054"/>
    </source>
</evidence>
<dbReference type="PROSITE" id="PS51450">
    <property type="entry name" value="LRR"/>
    <property type="match status" value="3"/>
</dbReference>
<accession>A0A6A6LNN3</accession>
<organism evidence="6 7">
    <name type="scientific">Hevea brasiliensis</name>
    <name type="common">Para rubber tree</name>
    <name type="synonym">Siphonia brasiliensis</name>
    <dbReference type="NCBI Taxonomy" id="3981"/>
    <lineage>
        <taxon>Eukaryota</taxon>
        <taxon>Viridiplantae</taxon>
        <taxon>Streptophyta</taxon>
        <taxon>Embryophyta</taxon>
        <taxon>Tracheophyta</taxon>
        <taxon>Spermatophyta</taxon>
        <taxon>Magnoliopsida</taxon>
        <taxon>eudicotyledons</taxon>
        <taxon>Gunneridae</taxon>
        <taxon>Pentapetalae</taxon>
        <taxon>rosids</taxon>
        <taxon>fabids</taxon>
        <taxon>Malpighiales</taxon>
        <taxon>Euphorbiaceae</taxon>
        <taxon>Crotonoideae</taxon>
        <taxon>Micrandreae</taxon>
        <taxon>Hevea</taxon>
    </lineage>
</organism>
<dbReference type="Pfam" id="PF13855">
    <property type="entry name" value="LRR_8"/>
    <property type="match status" value="3"/>
</dbReference>
<dbReference type="InterPro" id="IPR001611">
    <property type="entry name" value="Leu-rich_rpt"/>
</dbReference>
<evidence type="ECO:0000256" key="5">
    <source>
        <dbReference type="SAM" id="Coils"/>
    </source>
</evidence>
<evidence type="ECO:0008006" key="8">
    <source>
        <dbReference type="Google" id="ProtNLM"/>
    </source>
</evidence>
<keyword evidence="3 5" id="KW-0175">Coiled coil</keyword>